<evidence type="ECO:0000313" key="3">
    <source>
        <dbReference type="Proteomes" id="UP001295444"/>
    </source>
</evidence>
<evidence type="ECO:0008006" key="4">
    <source>
        <dbReference type="Google" id="ProtNLM"/>
    </source>
</evidence>
<dbReference type="InterPro" id="IPR006801">
    <property type="entry name" value="ApoA-II"/>
</dbReference>
<evidence type="ECO:0000256" key="1">
    <source>
        <dbReference type="SAM" id="SignalP"/>
    </source>
</evidence>
<protein>
    <recommendedName>
        <fullName evidence="4">Apolipoprotein A-II</fullName>
    </recommendedName>
</protein>
<dbReference type="SUPFAM" id="SSF58113">
    <property type="entry name" value="Apolipoprotein A-I"/>
    <property type="match status" value="1"/>
</dbReference>
<accession>A0AAD1TNH7</accession>
<sequence>MKVLALVVVIMAISGMEAGLVKREAPAIPNLDEIAEQLKTFAETFKDKVQEFVSKIHSPEVQSQYQQYLEQSRAHVEPVKAQVENWFTELLAKIKNSA</sequence>
<dbReference type="GO" id="GO:0008289">
    <property type="term" value="F:lipid binding"/>
    <property type="evidence" value="ECO:0007669"/>
    <property type="project" value="InterPro"/>
</dbReference>
<dbReference type="Pfam" id="PF04711">
    <property type="entry name" value="ApoA-II"/>
    <property type="match status" value="1"/>
</dbReference>
<dbReference type="GO" id="GO:0042157">
    <property type="term" value="P:lipoprotein metabolic process"/>
    <property type="evidence" value="ECO:0007669"/>
    <property type="project" value="InterPro"/>
</dbReference>
<dbReference type="Gene3D" id="6.10.250.100">
    <property type="match status" value="1"/>
</dbReference>
<proteinExistence type="predicted"/>
<reference evidence="2" key="1">
    <citation type="submission" date="2022-03" db="EMBL/GenBank/DDBJ databases">
        <authorList>
            <person name="Alioto T."/>
            <person name="Alioto T."/>
            <person name="Gomez Garrido J."/>
        </authorList>
    </citation>
    <scope>NUCLEOTIDE SEQUENCE</scope>
</reference>
<dbReference type="GO" id="GO:0006869">
    <property type="term" value="P:lipid transport"/>
    <property type="evidence" value="ECO:0007669"/>
    <property type="project" value="InterPro"/>
</dbReference>
<dbReference type="Proteomes" id="UP001295444">
    <property type="component" value="Chromosome 13"/>
</dbReference>
<feature type="signal peptide" evidence="1">
    <location>
        <begin position="1"/>
        <end position="18"/>
    </location>
</feature>
<evidence type="ECO:0000313" key="2">
    <source>
        <dbReference type="EMBL" id="CAH2327258.1"/>
    </source>
</evidence>
<dbReference type="AlphaFoldDB" id="A0AAD1TNH7"/>
<organism evidence="2 3">
    <name type="scientific">Pelobates cultripes</name>
    <name type="common">Western spadefoot toad</name>
    <dbReference type="NCBI Taxonomy" id="61616"/>
    <lineage>
        <taxon>Eukaryota</taxon>
        <taxon>Metazoa</taxon>
        <taxon>Chordata</taxon>
        <taxon>Craniata</taxon>
        <taxon>Vertebrata</taxon>
        <taxon>Euteleostomi</taxon>
        <taxon>Amphibia</taxon>
        <taxon>Batrachia</taxon>
        <taxon>Anura</taxon>
        <taxon>Pelobatoidea</taxon>
        <taxon>Pelobatidae</taxon>
        <taxon>Pelobates</taxon>
    </lineage>
</organism>
<keyword evidence="1" id="KW-0732">Signal</keyword>
<keyword evidence="3" id="KW-1185">Reference proteome</keyword>
<feature type="chain" id="PRO_5041972565" description="Apolipoprotein A-II" evidence="1">
    <location>
        <begin position="19"/>
        <end position="98"/>
    </location>
</feature>
<dbReference type="GO" id="GO:0005576">
    <property type="term" value="C:extracellular region"/>
    <property type="evidence" value="ECO:0007669"/>
    <property type="project" value="InterPro"/>
</dbReference>
<dbReference type="EMBL" id="OW240924">
    <property type="protein sequence ID" value="CAH2327258.1"/>
    <property type="molecule type" value="Genomic_DNA"/>
</dbReference>
<gene>
    <name evidence="2" type="ORF">PECUL_23A002488</name>
</gene>
<name>A0AAD1TNH7_PELCU</name>